<comment type="caution">
    <text evidence="1">The sequence shown here is derived from an EMBL/GenBank/DDBJ whole genome shotgun (WGS) entry which is preliminary data.</text>
</comment>
<dbReference type="EMBL" id="AEEC02000023">
    <property type="protein sequence ID" value="EOA03736.1"/>
    <property type="molecule type" value="Genomic_DNA"/>
</dbReference>
<evidence type="ECO:0000313" key="2">
    <source>
        <dbReference type="Proteomes" id="UP000006772"/>
    </source>
</evidence>
<dbReference type="Proteomes" id="UP000006772">
    <property type="component" value="Unassembled WGS sequence"/>
</dbReference>
<dbReference type="AlphaFoldDB" id="A0AAI9ICT4"/>
<protein>
    <submittedName>
        <fullName evidence="1">Large exoprotein involved in heme utilization or adhesion</fullName>
    </submittedName>
</protein>
<reference evidence="1 2" key="1">
    <citation type="journal article" date="2013" name="Front. Microbiol.">
        <title>The genome of the endophytic bacterium H. frisingense GSF30(T) identifies diverse strategies in the Herbaspirillum genus to interact with plants.</title>
        <authorList>
            <person name="Straub D."/>
            <person name="Rothballer M."/>
            <person name="Hartmann A."/>
            <person name="Ludewig U."/>
        </authorList>
    </citation>
    <scope>NUCLEOTIDE SEQUENCE [LARGE SCALE GENOMIC DNA]</scope>
    <source>
        <strain evidence="1 2">GSF30</strain>
    </source>
</reference>
<evidence type="ECO:0000313" key="1">
    <source>
        <dbReference type="EMBL" id="EOA03736.1"/>
    </source>
</evidence>
<dbReference type="RefSeq" id="WP_006464448.1">
    <property type="nucleotide sequence ID" value="NZ_AEEC02000023.1"/>
</dbReference>
<proteinExistence type="predicted"/>
<accession>A0AAI9ICT4</accession>
<sequence>MLGTAGAVGTDWASQQRQTAVLEAQNAAYARINNGIGAYMTLYYPHIIDRSTYPDSCAKVSYPASGSPDKSCYFAASYTDAAGASKTHQVTNILQPTLADLQTLGLVDREIPAAPLLPVHATVVTGGATGNAAAKHDNIYGIVIKRTPAGTDINLDSLVFNVQPYALVQADMSGLLRMSNGVGASSGLPDRDATTSSINPQFDLKAYAGAWSVPNPVQQRVKNVTTGLPGILAWRNGYAAAVALELIRRDGSLKPTADWDFANHSITNLKELEAQHITTSTLTANGAAKLNSTLDVTGTLTALGKMVVQGATDIQSLVVNGEATFKAPVKMEKSLDVAGQLNAKGGVSTAHLNIENGTQLTSDGARLLVNGDFVTLGTKCAQNLALAQDTTGRLMMCAAGSWQTANNNYGLSQVNAGDSCSPDGSAAYLPNGLMAICREHKWQPAAMGSQVSGQSCTTKGMMAAEITAQGVANLLVCKAGSGSGLAWSASIYARPKAEVAKEGDSCNTDQVNALASNRNGDESGILRCTSNGSGGAQWKLPFKKYTEEIIDTGEYLVVDFSWREYWYHPALGLQGQTVQGEKVHLTHWKNGVPINSWANKQETRGLDKGLYFFRNREFGGNYPDDNYSRMLFKFNPPMNPSEWTKPKFRRPSSSCTNCYFDDDGKAGGPDRRYTNFQPDSLEIDFYNNPVYTSPGVVSLRGNVSYYQFVMFKKKRWTYLTTE</sequence>
<organism evidence="1 2">
    <name type="scientific">Herbaspirillum frisingense GSF30</name>
    <dbReference type="NCBI Taxonomy" id="864073"/>
    <lineage>
        <taxon>Bacteria</taxon>
        <taxon>Pseudomonadati</taxon>
        <taxon>Pseudomonadota</taxon>
        <taxon>Betaproteobacteria</taxon>
        <taxon>Burkholderiales</taxon>
        <taxon>Oxalobacteraceae</taxon>
        <taxon>Herbaspirillum</taxon>
    </lineage>
</organism>
<name>A0AAI9ICT4_9BURK</name>
<gene>
    <name evidence="1" type="ORF">HFRIS_016040</name>
</gene>